<dbReference type="SUPFAM" id="SSF88659">
    <property type="entry name" value="Sigma3 and sigma4 domains of RNA polymerase sigma factors"/>
    <property type="match status" value="1"/>
</dbReference>
<dbReference type="NCBIfam" id="TIGR02937">
    <property type="entry name" value="sigma70-ECF"/>
    <property type="match status" value="1"/>
</dbReference>
<evidence type="ECO:0000256" key="3">
    <source>
        <dbReference type="ARBA" id="ARBA00023082"/>
    </source>
</evidence>
<name>A0A4Y4AZM8_9FLAO</name>
<evidence type="ECO:0000256" key="1">
    <source>
        <dbReference type="ARBA" id="ARBA00010641"/>
    </source>
</evidence>
<dbReference type="SUPFAM" id="SSF88946">
    <property type="entry name" value="Sigma2 domain of RNA polymerase sigma factors"/>
    <property type="match status" value="1"/>
</dbReference>
<dbReference type="InterPro" id="IPR014284">
    <property type="entry name" value="RNA_pol_sigma-70_dom"/>
</dbReference>
<gene>
    <name evidence="6" type="ORF">FFL01_20390</name>
</gene>
<keyword evidence="2" id="KW-0805">Transcription regulation</keyword>
<dbReference type="InterPro" id="IPR013249">
    <property type="entry name" value="RNA_pol_sigma70_r4_t2"/>
</dbReference>
<dbReference type="InterPro" id="IPR013325">
    <property type="entry name" value="RNA_pol_sigma_r2"/>
</dbReference>
<dbReference type="Pfam" id="PF04542">
    <property type="entry name" value="Sigma70_r2"/>
    <property type="match status" value="1"/>
</dbReference>
<dbReference type="GO" id="GO:0000428">
    <property type="term" value="C:DNA-directed RNA polymerase complex"/>
    <property type="evidence" value="ECO:0007669"/>
    <property type="project" value="UniProtKB-KW"/>
</dbReference>
<dbReference type="PROSITE" id="PS00622">
    <property type="entry name" value="HTH_LUXR_1"/>
    <property type="match status" value="1"/>
</dbReference>
<dbReference type="GO" id="GO:0006352">
    <property type="term" value="P:DNA-templated transcription initiation"/>
    <property type="evidence" value="ECO:0007669"/>
    <property type="project" value="InterPro"/>
</dbReference>
<dbReference type="InterPro" id="IPR013324">
    <property type="entry name" value="RNA_pol_sigma_r3/r4-like"/>
</dbReference>
<keyword evidence="7" id="KW-1185">Reference proteome</keyword>
<reference evidence="6 7" key="1">
    <citation type="submission" date="2019-06" db="EMBL/GenBank/DDBJ databases">
        <title>Whole genome shotgun sequence of Flavobacterium flevense NBRC 14960.</title>
        <authorList>
            <person name="Hosoyama A."/>
            <person name="Uohara A."/>
            <person name="Ohji S."/>
            <person name="Ichikawa N."/>
        </authorList>
    </citation>
    <scope>NUCLEOTIDE SEQUENCE [LARGE SCALE GENOMIC DNA]</scope>
    <source>
        <strain evidence="6 7">NBRC 14960</strain>
    </source>
</reference>
<dbReference type="STRING" id="983.SAMN05443543_11315"/>
<dbReference type="GO" id="GO:0003677">
    <property type="term" value="F:DNA binding"/>
    <property type="evidence" value="ECO:0007669"/>
    <property type="project" value="InterPro"/>
</dbReference>
<dbReference type="AlphaFoldDB" id="A0A4Y4AZM8"/>
<dbReference type="InterPro" id="IPR000792">
    <property type="entry name" value="Tscrpt_reg_LuxR_C"/>
</dbReference>
<proteinExistence type="inferred from homology"/>
<dbReference type="GO" id="GO:0016987">
    <property type="term" value="F:sigma factor activity"/>
    <property type="evidence" value="ECO:0007669"/>
    <property type="project" value="UniProtKB-KW"/>
</dbReference>
<accession>A0A4Y4AZM8</accession>
<evidence type="ECO:0000256" key="2">
    <source>
        <dbReference type="ARBA" id="ARBA00023015"/>
    </source>
</evidence>
<evidence type="ECO:0000256" key="4">
    <source>
        <dbReference type="ARBA" id="ARBA00023163"/>
    </source>
</evidence>
<dbReference type="RefSeq" id="WP_073246993.1">
    <property type="nucleotide sequence ID" value="NZ_BJNP01000020.1"/>
</dbReference>
<dbReference type="InterPro" id="IPR007627">
    <property type="entry name" value="RNA_pol_sigma70_r2"/>
</dbReference>
<sequence length="177" mass="20822">MNNTVHVELEGLFLLYYKEWYFLSYSYLKDREEAEEIVQDVCAKILVRNSTEKILNLKSYVIIAIKNSCLKKLKKQQKLVSLTEIDVDCLLSDEDTSVLDDKIFLIHKALEQLPQPSKDIFIRCVIEGEKYQFVAESMNISINTVKYHIKSAYKKMRIEMIGISFLLLFLLKNIWKQ</sequence>
<dbReference type="PANTHER" id="PTHR43133">
    <property type="entry name" value="RNA POLYMERASE ECF-TYPE SIGMA FACTO"/>
    <property type="match status" value="1"/>
</dbReference>
<evidence type="ECO:0000313" key="7">
    <source>
        <dbReference type="Proteomes" id="UP000316775"/>
    </source>
</evidence>
<keyword evidence="6" id="KW-0240">DNA-directed RNA polymerase</keyword>
<evidence type="ECO:0000313" key="6">
    <source>
        <dbReference type="EMBL" id="GEC72500.1"/>
    </source>
</evidence>
<dbReference type="Gene3D" id="1.10.10.10">
    <property type="entry name" value="Winged helix-like DNA-binding domain superfamily/Winged helix DNA-binding domain"/>
    <property type="match status" value="1"/>
</dbReference>
<feature type="domain" description="HTH luxR-type" evidence="5">
    <location>
        <begin position="128"/>
        <end position="155"/>
    </location>
</feature>
<evidence type="ECO:0000259" key="5">
    <source>
        <dbReference type="PROSITE" id="PS00622"/>
    </source>
</evidence>
<dbReference type="InterPro" id="IPR036388">
    <property type="entry name" value="WH-like_DNA-bd_sf"/>
</dbReference>
<dbReference type="Proteomes" id="UP000316775">
    <property type="component" value="Unassembled WGS sequence"/>
</dbReference>
<dbReference type="Pfam" id="PF08281">
    <property type="entry name" value="Sigma70_r4_2"/>
    <property type="match status" value="1"/>
</dbReference>
<comment type="similarity">
    <text evidence="1">Belongs to the sigma-70 factor family. ECF subfamily.</text>
</comment>
<keyword evidence="3" id="KW-0731">Sigma factor</keyword>
<protein>
    <submittedName>
        <fullName evidence="6">DNA-directed RNA polymerase sigma-70 factor</fullName>
    </submittedName>
</protein>
<keyword evidence="4" id="KW-0804">Transcription</keyword>
<dbReference type="PANTHER" id="PTHR43133:SF46">
    <property type="entry name" value="RNA POLYMERASE SIGMA-70 FACTOR ECF SUBFAMILY"/>
    <property type="match status" value="1"/>
</dbReference>
<dbReference type="Gene3D" id="1.10.1740.10">
    <property type="match status" value="1"/>
</dbReference>
<dbReference type="InterPro" id="IPR039425">
    <property type="entry name" value="RNA_pol_sigma-70-like"/>
</dbReference>
<dbReference type="EMBL" id="BJNP01000020">
    <property type="protein sequence ID" value="GEC72500.1"/>
    <property type="molecule type" value="Genomic_DNA"/>
</dbReference>
<organism evidence="6 7">
    <name type="scientific">Flavobacterium flevense</name>
    <dbReference type="NCBI Taxonomy" id="983"/>
    <lineage>
        <taxon>Bacteria</taxon>
        <taxon>Pseudomonadati</taxon>
        <taxon>Bacteroidota</taxon>
        <taxon>Flavobacteriia</taxon>
        <taxon>Flavobacteriales</taxon>
        <taxon>Flavobacteriaceae</taxon>
        <taxon>Flavobacterium</taxon>
    </lineage>
</organism>
<comment type="caution">
    <text evidence="6">The sequence shown here is derived from an EMBL/GenBank/DDBJ whole genome shotgun (WGS) entry which is preliminary data.</text>
</comment>
<dbReference type="OrthoDB" id="9772248at2"/>